<reference evidence="7 8" key="1">
    <citation type="journal article" date="2018" name="Appl. Environ. Microbiol.">
        <title>Antimicrobial susceptibility testing and tentative epidemiological cut-off values of five Bacillus species relevant for use as animal feed additives or for plant protection.</title>
        <authorList>
            <person name="Agerso Y."/>
            <person name="Stuer-Lauridsen B."/>
            <person name="Bjerre K."/>
            <person name="Jensen M.G."/>
            <person name="Johansen E."/>
            <person name="Bennedsen M."/>
            <person name="Brockmann E."/>
            <person name="Nielsen B."/>
        </authorList>
    </citation>
    <scope>NUCLEOTIDE SEQUENCE [LARGE SCALE GENOMIC DNA]</scope>
    <source>
        <strain evidence="7 8">CHCC20162</strain>
    </source>
</reference>
<protein>
    <recommendedName>
        <fullName evidence="3">DNA-3-methyladenine glycosylase II</fullName>
        <ecNumber evidence="3">3.2.2.21</ecNumber>
    </recommendedName>
</protein>
<dbReference type="GO" id="GO:0032131">
    <property type="term" value="F:alkylated DNA binding"/>
    <property type="evidence" value="ECO:0007669"/>
    <property type="project" value="TreeGrafter"/>
</dbReference>
<dbReference type="GO" id="GO:0032993">
    <property type="term" value="C:protein-DNA complex"/>
    <property type="evidence" value="ECO:0007669"/>
    <property type="project" value="TreeGrafter"/>
</dbReference>
<evidence type="ECO:0000256" key="2">
    <source>
        <dbReference type="ARBA" id="ARBA00010817"/>
    </source>
</evidence>
<dbReference type="Pfam" id="PF00730">
    <property type="entry name" value="HhH-GPD"/>
    <property type="match status" value="1"/>
</dbReference>
<feature type="domain" description="HhH-GPD" evidence="6">
    <location>
        <begin position="135"/>
        <end position="299"/>
    </location>
</feature>
<keyword evidence="5" id="KW-0234">DNA repair</keyword>
<keyword evidence="4" id="KW-0227">DNA damage</keyword>
<dbReference type="CDD" id="cd00056">
    <property type="entry name" value="ENDO3c"/>
    <property type="match status" value="1"/>
</dbReference>
<dbReference type="PANTHER" id="PTHR43003:SF5">
    <property type="entry name" value="DNA-3-METHYLADENINE GLYCOSYLASE"/>
    <property type="match status" value="1"/>
</dbReference>
<dbReference type="InterPro" id="IPR051912">
    <property type="entry name" value="Alkylbase_DNA_Glycosylase/TA"/>
</dbReference>
<dbReference type="SUPFAM" id="SSF48150">
    <property type="entry name" value="DNA-glycosylase"/>
    <property type="match status" value="1"/>
</dbReference>
<evidence type="ECO:0000259" key="6">
    <source>
        <dbReference type="SMART" id="SM00478"/>
    </source>
</evidence>
<dbReference type="InterPro" id="IPR011257">
    <property type="entry name" value="DNA_glycosylase"/>
</dbReference>
<comment type="catalytic activity">
    <reaction evidence="1">
        <text>Hydrolysis of alkylated DNA, releasing 3-methyladenine, 3-methylguanine, 7-methylguanine and 7-methyladenine.</text>
        <dbReference type="EC" id="3.2.2.21"/>
    </reaction>
</comment>
<dbReference type="Proteomes" id="UP000256519">
    <property type="component" value="Unassembled WGS sequence"/>
</dbReference>
<evidence type="ECO:0000256" key="4">
    <source>
        <dbReference type="ARBA" id="ARBA00022763"/>
    </source>
</evidence>
<dbReference type="GO" id="GO:0005737">
    <property type="term" value="C:cytoplasm"/>
    <property type="evidence" value="ECO:0007669"/>
    <property type="project" value="TreeGrafter"/>
</dbReference>
<dbReference type="PANTHER" id="PTHR43003">
    <property type="entry name" value="DNA-3-METHYLADENINE GLYCOSYLASE"/>
    <property type="match status" value="1"/>
</dbReference>
<dbReference type="Gene3D" id="3.30.310.20">
    <property type="entry name" value="DNA-3-methyladenine glycosylase AlkA, N-terminal domain"/>
    <property type="match status" value="1"/>
</dbReference>
<sequence length="303" mass="35197">MRQKIIRINKPSIYNFDLILRYIKNSPSFVIEKIIENTYCRAFVIGGRMYLVLVRDEGIDSKYLEVKVIGEEVKNNHVQLVKEKIITMFCLEQDIDKSQKFIANESKIGKLIKMYEGFRPVLLGSVYESIIWAIIGQQISAKVAHGIKKSLLEKTGAKIIINNCEYYTDLCPHKVLELSINQLRDLKLSQRKAEYIHEITKAIINGELDLSNLYLLNRDEGCSYLMKHRGIGKWTAESILMRGIGRQDILPAGDLIIRKVLGEMYEYDELLTESQVRKISTRWKTAETLITHLCWFYMQEKIL</sequence>
<dbReference type="AlphaFoldDB" id="A0A3D8WVV0"/>
<evidence type="ECO:0000256" key="1">
    <source>
        <dbReference type="ARBA" id="ARBA00000086"/>
    </source>
</evidence>
<evidence type="ECO:0000256" key="5">
    <source>
        <dbReference type="ARBA" id="ARBA00023204"/>
    </source>
</evidence>
<dbReference type="GO" id="GO:0006285">
    <property type="term" value="P:base-excision repair, AP site formation"/>
    <property type="evidence" value="ECO:0007669"/>
    <property type="project" value="TreeGrafter"/>
</dbReference>
<dbReference type="InterPro" id="IPR003265">
    <property type="entry name" value="HhH-GPD_domain"/>
</dbReference>
<dbReference type="GO" id="GO:0008725">
    <property type="term" value="F:DNA-3-methyladenine glycosylase activity"/>
    <property type="evidence" value="ECO:0007669"/>
    <property type="project" value="TreeGrafter"/>
</dbReference>
<dbReference type="SMART" id="SM00478">
    <property type="entry name" value="ENDO3c"/>
    <property type="match status" value="1"/>
</dbReference>
<dbReference type="FunFam" id="1.10.340.30:FF:000004">
    <property type="entry name" value="DNA-3-methyladenine glycosylase II"/>
    <property type="match status" value="1"/>
</dbReference>
<dbReference type="Gene3D" id="1.10.1670.10">
    <property type="entry name" value="Helix-hairpin-Helix base-excision DNA repair enzymes (C-terminal)"/>
    <property type="match status" value="1"/>
</dbReference>
<comment type="similarity">
    <text evidence="2">Belongs to the alkylbase DNA glycosidase AlkA family.</text>
</comment>
<evidence type="ECO:0000313" key="7">
    <source>
        <dbReference type="EMBL" id="RDZ08942.1"/>
    </source>
</evidence>
<comment type="caution">
    <text evidence="7">The sequence shown here is derived from an EMBL/GenBank/DDBJ whole genome shotgun (WGS) entry which is preliminary data.</text>
</comment>
<dbReference type="EC" id="3.2.2.21" evidence="3"/>
<accession>A0A3D8WVV0</accession>
<evidence type="ECO:0000256" key="3">
    <source>
        <dbReference type="ARBA" id="ARBA00012000"/>
    </source>
</evidence>
<dbReference type="EMBL" id="PQWM01000039">
    <property type="protein sequence ID" value="RDZ08942.1"/>
    <property type="molecule type" value="Genomic_DNA"/>
</dbReference>
<name>A0A3D8WVV0_PRIMG</name>
<dbReference type="InterPro" id="IPR037046">
    <property type="entry name" value="AlkA_N_sf"/>
</dbReference>
<dbReference type="InterPro" id="IPR023170">
    <property type="entry name" value="HhH_base_excis_C"/>
</dbReference>
<evidence type="ECO:0000313" key="8">
    <source>
        <dbReference type="Proteomes" id="UP000256519"/>
    </source>
</evidence>
<proteinExistence type="inferred from homology"/>
<organism evidence="7 8">
    <name type="scientific">Priestia megaterium</name>
    <name type="common">Bacillus megaterium</name>
    <dbReference type="NCBI Taxonomy" id="1404"/>
    <lineage>
        <taxon>Bacteria</taxon>
        <taxon>Bacillati</taxon>
        <taxon>Bacillota</taxon>
        <taxon>Bacilli</taxon>
        <taxon>Bacillales</taxon>
        <taxon>Bacillaceae</taxon>
        <taxon>Priestia</taxon>
    </lineage>
</organism>
<gene>
    <name evidence="7" type="ORF">C3744_25230</name>
</gene>
<dbReference type="Gene3D" id="1.10.340.30">
    <property type="entry name" value="Hypothetical protein, domain 2"/>
    <property type="match status" value="1"/>
</dbReference>
<dbReference type="GO" id="GO:0006307">
    <property type="term" value="P:DNA alkylation repair"/>
    <property type="evidence" value="ECO:0007669"/>
    <property type="project" value="TreeGrafter"/>
</dbReference>
<dbReference type="GO" id="GO:0043916">
    <property type="term" value="F:DNA-7-methylguanine glycosylase activity"/>
    <property type="evidence" value="ECO:0007669"/>
    <property type="project" value="TreeGrafter"/>
</dbReference>
<dbReference type="RefSeq" id="WP_116077758.1">
    <property type="nucleotide sequence ID" value="NZ_CP187632.1"/>
</dbReference>